<dbReference type="PANTHER" id="PTHR11675">
    <property type="entry name" value="N-ACETYLGALACTOSAMINYLTRANSFERASE"/>
    <property type="match status" value="1"/>
</dbReference>
<evidence type="ECO:0000256" key="1">
    <source>
        <dbReference type="ARBA" id="ARBA00023157"/>
    </source>
</evidence>
<dbReference type="Gene3D" id="3.90.550.10">
    <property type="entry name" value="Spore Coat Polysaccharide Biosynthesis Protein SpsA, Chain A"/>
    <property type="match status" value="1"/>
</dbReference>
<dbReference type="EMBL" id="HACG01028493">
    <property type="protein sequence ID" value="CEK75358.1"/>
    <property type="molecule type" value="Transcribed_RNA"/>
</dbReference>
<dbReference type="GO" id="GO:0004653">
    <property type="term" value="F:polypeptide N-acetylgalactosaminyltransferase activity"/>
    <property type="evidence" value="ECO:0007669"/>
    <property type="project" value="TreeGrafter"/>
</dbReference>
<sequence>MLKYQNRICRLLRVLLLVSILFAALTLYRKVMSYNVLPDYTSRFIEDSKQNSATTAITKNDVTISEDVRKYTIGTQVTDKQKNLEAGWQRKAVPGEVGHGGAGISINRSRLSDREKNIYDVGLKNYRVNQVASDTLPFRRNISLDMPECKNITYNTSALPTAGVVVIFYDEMWSSLMR</sequence>
<protein>
    <submittedName>
        <fullName evidence="2">Uncharacterized protein</fullName>
    </submittedName>
</protein>
<dbReference type="PANTHER" id="PTHR11675:SF126">
    <property type="entry name" value="RICIN B LECTIN DOMAIN-CONTAINING PROTEIN"/>
    <property type="match status" value="1"/>
</dbReference>
<keyword evidence="1" id="KW-1015">Disulfide bond</keyword>
<name>A0A0B7A3H7_9EUPU</name>
<organism evidence="2">
    <name type="scientific">Arion vulgaris</name>
    <dbReference type="NCBI Taxonomy" id="1028688"/>
    <lineage>
        <taxon>Eukaryota</taxon>
        <taxon>Metazoa</taxon>
        <taxon>Spiralia</taxon>
        <taxon>Lophotrochozoa</taxon>
        <taxon>Mollusca</taxon>
        <taxon>Gastropoda</taxon>
        <taxon>Heterobranchia</taxon>
        <taxon>Euthyneura</taxon>
        <taxon>Panpulmonata</taxon>
        <taxon>Eupulmonata</taxon>
        <taxon>Stylommatophora</taxon>
        <taxon>Helicina</taxon>
        <taxon>Arionoidea</taxon>
        <taxon>Arionidae</taxon>
        <taxon>Arion</taxon>
    </lineage>
</organism>
<dbReference type="GO" id="GO:0006493">
    <property type="term" value="P:protein O-linked glycosylation"/>
    <property type="evidence" value="ECO:0007669"/>
    <property type="project" value="TreeGrafter"/>
</dbReference>
<reference evidence="2" key="1">
    <citation type="submission" date="2014-12" db="EMBL/GenBank/DDBJ databases">
        <title>Insight into the proteome of Arion vulgaris.</title>
        <authorList>
            <person name="Aradska J."/>
            <person name="Bulat T."/>
            <person name="Smidak R."/>
            <person name="Sarate P."/>
            <person name="Gangsoo J."/>
            <person name="Sialana F."/>
            <person name="Bilban M."/>
            <person name="Lubec G."/>
        </authorList>
    </citation>
    <scope>NUCLEOTIDE SEQUENCE</scope>
    <source>
        <tissue evidence="2">Skin</tissue>
    </source>
</reference>
<dbReference type="InterPro" id="IPR029044">
    <property type="entry name" value="Nucleotide-diphossugar_trans"/>
</dbReference>
<evidence type="ECO:0000313" key="2">
    <source>
        <dbReference type="EMBL" id="CEK75358.1"/>
    </source>
</evidence>
<feature type="non-terminal residue" evidence="2">
    <location>
        <position position="178"/>
    </location>
</feature>
<proteinExistence type="predicted"/>
<dbReference type="AlphaFoldDB" id="A0A0B7A3H7"/>
<dbReference type="GO" id="GO:0005794">
    <property type="term" value="C:Golgi apparatus"/>
    <property type="evidence" value="ECO:0007669"/>
    <property type="project" value="TreeGrafter"/>
</dbReference>
<gene>
    <name evidence="2" type="primary">ORF95152</name>
</gene>
<accession>A0A0B7A3H7</accession>